<dbReference type="GO" id="GO:0032259">
    <property type="term" value="P:methylation"/>
    <property type="evidence" value="ECO:0007669"/>
    <property type="project" value="UniProtKB-KW"/>
</dbReference>
<dbReference type="AlphaFoldDB" id="A0A411Z2M0"/>
<evidence type="ECO:0000259" key="7">
    <source>
        <dbReference type="PROSITE" id="PS50123"/>
    </source>
</evidence>
<dbReference type="PIRSF" id="PIRSF000410">
    <property type="entry name" value="CheR"/>
    <property type="match status" value="1"/>
</dbReference>
<dbReference type="Pfam" id="PF03705">
    <property type="entry name" value="CheR_N"/>
    <property type="match status" value="1"/>
</dbReference>
<dbReference type="Pfam" id="PF01739">
    <property type="entry name" value="CheR"/>
    <property type="match status" value="1"/>
</dbReference>
<dbReference type="InterPro" id="IPR036804">
    <property type="entry name" value="CheR_N_sf"/>
</dbReference>
<dbReference type="SUPFAM" id="SSF53335">
    <property type="entry name" value="S-adenosyl-L-methionine-dependent methyltransferases"/>
    <property type="match status" value="1"/>
</dbReference>
<dbReference type="Gene3D" id="1.10.155.10">
    <property type="entry name" value="Chemotaxis receptor methyltransferase CheR, N-terminal domain"/>
    <property type="match status" value="1"/>
</dbReference>
<dbReference type="InterPro" id="IPR022641">
    <property type="entry name" value="CheR_N"/>
</dbReference>
<sequence>MAVRATGSETDVPLSDRDFLRIAELVHTLAGIVLAEAKRPLVQSRLIKRLRVLHLPDFAAYANFISDPGNTSERLELISAVTTNVTSFFREQHHFETLTKIALPPLMAKAQAGARVRIWSAGCSSGEEPYSIAASLLSVSPDVQRYDVRILATDIDRTMIERTRRGVYPRDVALGMAPELARRLFAESKPGEPLHVSEKVKRLVTCNALNLQDSWPMKGPFDVIFCRNVVIYFDKPTQERLWQRFSDLLAPEGFLMIGHSERITGAALSEFRTEGMTTYRRR</sequence>
<dbReference type="PROSITE" id="PS50123">
    <property type="entry name" value="CHER"/>
    <property type="match status" value="1"/>
</dbReference>
<gene>
    <name evidence="8" type="ORF">D1012_11415</name>
</gene>
<evidence type="ECO:0000256" key="4">
    <source>
        <dbReference type="ARBA" id="ARBA00022691"/>
    </source>
</evidence>
<feature type="binding site" evidence="6">
    <location>
        <position position="90"/>
    </location>
    <ligand>
        <name>S-adenosyl-L-methionine</name>
        <dbReference type="ChEBI" id="CHEBI:59789"/>
    </ligand>
</feature>
<feature type="binding site" evidence="6">
    <location>
        <begin position="210"/>
        <end position="211"/>
    </location>
    <ligand>
        <name>S-adenosyl-L-methionine</name>
        <dbReference type="ChEBI" id="CHEBI:59789"/>
    </ligand>
</feature>
<dbReference type="SUPFAM" id="SSF47757">
    <property type="entry name" value="Chemotaxis receptor methyltransferase CheR, N-terminal domain"/>
    <property type="match status" value="1"/>
</dbReference>
<evidence type="ECO:0000313" key="9">
    <source>
        <dbReference type="Proteomes" id="UP000284547"/>
    </source>
</evidence>
<dbReference type="GO" id="GO:0008983">
    <property type="term" value="F:protein-glutamate O-methyltransferase activity"/>
    <property type="evidence" value="ECO:0007669"/>
    <property type="project" value="UniProtKB-EC"/>
</dbReference>
<evidence type="ECO:0000313" key="8">
    <source>
        <dbReference type="EMBL" id="RGP37313.1"/>
    </source>
</evidence>
<comment type="catalytic activity">
    <reaction evidence="1 5">
        <text>L-glutamyl-[protein] + S-adenosyl-L-methionine = [protein]-L-glutamate 5-O-methyl ester + S-adenosyl-L-homocysteine</text>
        <dbReference type="Rhea" id="RHEA:24452"/>
        <dbReference type="Rhea" id="RHEA-COMP:10208"/>
        <dbReference type="Rhea" id="RHEA-COMP:10311"/>
        <dbReference type="ChEBI" id="CHEBI:29973"/>
        <dbReference type="ChEBI" id="CHEBI:57856"/>
        <dbReference type="ChEBI" id="CHEBI:59789"/>
        <dbReference type="ChEBI" id="CHEBI:82795"/>
        <dbReference type="EC" id="2.1.1.80"/>
    </reaction>
</comment>
<dbReference type="PRINTS" id="PR00996">
    <property type="entry name" value="CHERMTFRASE"/>
</dbReference>
<evidence type="ECO:0000256" key="2">
    <source>
        <dbReference type="ARBA" id="ARBA00022603"/>
    </source>
</evidence>
<protein>
    <recommendedName>
        <fullName evidence="5">Chemotaxis protein methyltransferase</fullName>
        <ecNumber evidence="5">2.1.1.80</ecNumber>
    </recommendedName>
</protein>
<keyword evidence="4 5" id="KW-0949">S-adenosyl-L-methionine</keyword>
<dbReference type="CDD" id="cd02440">
    <property type="entry name" value="AdoMet_MTases"/>
    <property type="match status" value="1"/>
</dbReference>
<dbReference type="Proteomes" id="UP000284547">
    <property type="component" value="Unassembled WGS sequence"/>
</dbReference>
<dbReference type="EC" id="2.1.1.80" evidence="5"/>
<name>A0A411Z2M0_9RHOB</name>
<keyword evidence="3 5" id="KW-0808">Transferase</keyword>
<accession>A0A411Z2M0</accession>
<evidence type="ECO:0000256" key="5">
    <source>
        <dbReference type="PIRNR" id="PIRNR000410"/>
    </source>
</evidence>
<feature type="binding site" evidence="6">
    <location>
        <position position="86"/>
    </location>
    <ligand>
        <name>S-adenosyl-L-methionine</name>
        <dbReference type="ChEBI" id="CHEBI:59789"/>
    </ligand>
</feature>
<dbReference type="EMBL" id="QWEY01000005">
    <property type="protein sequence ID" value="RGP37313.1"/>
    <property type="molecule type" value="Genomic_DNA"/>
</dbReference>
<feature type="binding site" evidence="6">
    <location>
        <position position="154"/>
    </location>
    <ligand>
        <name>S-adenosyl-L-methionine</name>
        <dbReference type="ChEBI" id="CHEBI:59789"/>
    </ligand>
</feature>
<reference evidence="8 9" key="1">
    <citation type="submission" date="2018-08" db="EMBL/GenBank/DDBJ databases">
        <title>Flavobacterium tibetense sp. nov., isolated from a wetland YonghuCo on Tibetan Plateau.</title>
        <authorList>
            <person name="Phurbu D."/>
            <person name="Lu H."/>
            <person name="Xing P."/>
        </authorList>
    </citation>
    <scope>NUCLEOTIDE SEQUENCE [LARGE SCALE GENOMIC DNA]</scope>
    <source>
        <strain evidence="8 9">DJC</strain>
    </source>
</reference>
<feature type="binding site" evidence="6">
    <location>
        <position position="128"/>
    </location>
    <ligand>
        <name>S-adenosyl-L-methionine</name>
        <dbReference type="ChEBI" id="CHEBI:59789"/>
    </ligand>
</feature>
<evidence type="ECO:0000256" key="6">
    <source>
        <dbReference type="PIRSR" id="PIRSR000410-1"/>
    </source>
</evidence>
<dbReference type="InterPro" id="IPR022642">
    <property type="entry name" value="CheR_C"/>
</dbReference>
<feature type="domain" description="CheR-type methyltransferase" evidence="7">
    <location>
        <begin position="7"/>
        <end position="282"/>
    </location>
</feature>
<dbReference type="InterPro" id="IPR026024">
    <property type="entry name" value="Chemotaxis_MeTrfase_CheR"/>
</dbReference>
<feature type="binding site" evidence="6">
    <location>
        <begin position="227"/>
        <end position="228"/>
    </location>
    <ligand>
        <name>S-adenosyl-L-methionine</name>
        <dbReference type="ChEBI" id="CHEBI:59789"/>
    </ligand>
</feature>
<dbReference type="PANTHER" id="PTHR24422:SF19">
    <property type="entry name" value="CHEMOTAXIS PROTEIN METHYLTRANSFERASE"/>
    <property type="match status" value="1"/>
</dbReference>
<dbReference type="OrthoDB" id="9816309at2"/>
<dbReference type="InterPro" id="IPR000780">
    <property type="entry name" value="CheR_MeTrfase"/>
</dbReference>
<evidence type="ECO:0000256" key="1">
    <source>
        <dbReference type="ARBA" id="ARBA00001541"/>
    </source>
</evidence>
<comment type="caution">
    <text evidence="8">The sequence shown here is derived from an EMBL/GenBank/DDBJ whole genome shotgun (WGS) entry which is preliminary data.</text>
</comment>
<evidence type="ECO:0000256" key="3">
    <source>
        <dbReference type="ARBA" id="ARBA00022679"/>
    </source>
</evidence>
<dbReference type="InterPro" id="IPR050903">
    <property type="entry name" value="Bact_Chemotaxis_MeTrfase"/>
</dbReference>
<dbReference type="SMART" id="SM00138">
    <property type="entry name" value="MeTrc"/>
    <property type="match status" value="1"/>
</dbReference>
<dbReference type="Gene3D" id="3.40.50.150">
    <property type="entry name" value="Vaccinia Virus protein VP39"/>
    <property type="match status" value="1"/>
</dbReference>
<dbReference type="PANTHER" id="PTHR24422">
    <property type="entry name" value="CHEMOTAXIS PROTEIN METHYLTRANSFERASE"/>
    <property type="match status" value="1"/>
</dbReference>
<comment type="function">
    <text evidence="5">Methylation of the membrane-bound methyl-accepting chemotaxis proteins (MCP) to form gamma-glutamyl methyl ester residues in MCP.</text>
</comment>
<feature type="binding site" evidence="6">
    <location>
        <position position="84"/>
    </location>
    <ligand>
        <name>S-adenosyl-L-methionine</name>
        <dbReference type="ChEBI" id="CHEBI:59789"/>
    </ligand>
</feature>
<keyword evidence="2 5" id="KW-0489">Methyltransferase</keyword>
<keyword evidence="9" id="KW-1185">Reference proteome</keyword>
<dbReference type="InterPro" id="IPR029063">
    <property type="entry name" value="SAM-dependent_MTases_sf"/>
</dbReference>
<proteinExistence type="predicted"/>
<organism evidence="8 9">
    <name type="scientific">Pseudotabrizicola alkalilacus</name>
    <dbReference type="NCBI Taxonomy" id="2305252"/>
    <lineage>
        <taxon>Bacteria</taxon>
        <taxon>Pseudomonadati</taxon>
        <taxon>Pseudomonadota</taxon>
        <taxon>Alphaproteobacteria</taxon>
        <taxon>Rhodobacterales</taxon>
        <taxon>Paracoccaceae</taxon>
        <taxon>Pseudotabrizicola</taxon>
    </lineage>
</organism>